<protein>
    <submittedName>
        <fullName evidence="1">Uncharacterized protein</fullName>
    </submittedName>
</protein>
<dbReference type="RefSeq" id="WP_056683849.1">
    <property type="nucleotide sequence ID" value="NZ_LJIX01000006.1"/>
</dbReference>
<comment type="caution">
    <text evidence="1">The sequence shown here is derived from an EMBL/GenBank/DDBJ whole genome shotgun (WGS) entry which is preliminary data.</text>
</comment>
<dbReference type="EMBL" id="LJIX01000006">
    <property type="protein sequence ID" value="KQL18851.1"/>
    <property type="molecule type" value="Genomic_DNA"/>
</dbReference>
<proteinExistence type="predicted"/>
<dbReference type="STRING" id="1637975.AN957_09900"/>
<reference evidence="1 2" key="1">
    <citation type="submission" date="2015-09" db="EMBL/GenBank/DDBJ databases">
        <title>Genome sequencing project for genomic taxonomy and phylogenomics of Bacillus-like bacteria.</title>
        <authorList>
            <person name="Liu B."/>
            <person name="Wang J."/>
            <person name="Zhu Y."/>
            <person name="Liu G."/>
            <person name="Chen Q."/>
            <person name="Chen Z."/>
            <person name="Lan J."/>
            <person name="Che J."/>
            <person name="Ge C."/>
            <person name="Shi H."/>
            <person name="Pan Z."/>
            <person name="Liu X."/>
        </authorList>
    </citation>
    <scope>NUCLEOTIDE SEQUENCE [LARGE SCALE GENOMIC DNA]</scope>
    <source>
        <strain evidence="1 2">FJAT-18043</strain>
    </source>
</reference>
<dbReference type="AlphaFoldDB" id="A0A0Q3VGK6"/>
<evidence type="ECO:0000313" key="1">
    <source>
        <dbReference type="EMBL" id="KQL18851.1"/>
    </source>
</evidence>
<dbReference type="InterPro" id="IPR035198">
    <property type="entry name" value="SU10_MCP"/>
</dbReference>
<dbReference type="Pfam" id="PF17236">
    <property type="entry name" value="SU10_MCP"/>
    <property type="match status" value="1"/>
</dbReference>
<keyword evidence="2" id="KW-1185">Reference proteome</keyword>
<dbReference type="Proteomes" id="UP000050996">
    <property type="component" value="Unassembled WGS sequence"/>
</dbReference>
<accession>A0A0Q3VGK6</accession>
<organism evidence="1 2">
    <name type="scientific">Cytobacillus solani</name>
    <dbReference type="NCBI Taxonomy" id="1637975"/>
    <lineage>
        <taxon>Bacteria</taxon>
        <taxon>Bacillati</taxon>
        <taxon>Bacillota</taxon>
        <taxon>Bacilli</taxon>
        <taxon>Bacillales</taxon>
        <taxon>Bacillaceae</taxon>
        <taxon>Cytobacillus</taxon>
    </lineage>
</organism>
<evidence type="ECO:0000313" key="2">
    <source>
        <dbReference type="Proteomes" id="UP000050996"/>
    </source>
</evidence>
<dbReference type="PATRIC" id="fig|1637975.4.peg.1763"/>
<name>A0A0Q3VGK6_9BACI</name>
<gene>
    <name evidence="1" type="ORF">AN957_09900</name>
</gene>
<sequence length="363" mass="39756">MSKILSGELIGVRESVQDQLLLLNAYQTPFLQMVGFSNPATAVEHVWFEDSMFAEESKVVGAKLAADTEIVVADAEPFRTHQVVKVGEELILVTGVDVVAKKLVVARGYAGTTAADIADGAKIEVQFVEGQEGRDARAARYKARVRKSNLMQIFDDTVEISGTAAAVSQYGIDDLYEYEKQKKQLELALQLEKALINGIKYENGTVRQMDGVRHLIKTNVTDLAGADLTIEALNDSFQAIYTKGGFATGGAYEVIVPAKQKRVIGKFDKSLVDIAQADRTRGTVVSRIVTDFGEFDVSINDNLASDEVLIVDKNRIAVKPLTGREFSHEYLGKKGDYLQGMLVGEYTLEFLQEAAHARIKGAK</sequence>